<feature type="transmembrane region" description="Helical" evidence="9">
    <location>
        <begin position="159"/>
        <end position="178"/>
    </location>
</feature>
<dbReference type="InterPro" id="IPR000537">
    <property type="entry name" value="UbiA_prenyltransferase"/>
</dbReference>
<evidence type="ECO:0000313" key="10">
    <source>
        <dbReference type="EMBL" id="AOO64721.1"/>
    </source>
</evidence>
<dbReference type="InterPro" id="IPR044878">
    <property type="entry name" value="UbiA_sf"/>
</dbReference>
<sequence length="282" mass="31195">MIRLFFEVTKFRLSAAVTLSAVLTFILVRGENVMQMAGSVLAVLLLALGVSALNQYQERESDAKMARTKRRPIPSGRITPSNVLLLSIVLIVVAMLLIHSELGNSGLILFLFVPLWYNGLYTYLKPHSAFTVVPGGLLGVIPPAIGWLAAGRSLAEPEFLALGLLFFVWQVPHFWLLMAKHDEDYKRGGFPTASEVLGDEAFRRVLFVWWTFTILCGIFAMLIFRVHNPMVIALLVGLDLTAVFFGTKILSEPLTPSHAGALFHKINFFLLATVILLSIDGI</sequence>
<comment type="miscellaneous">
    <text evidence="9">Carbon 2 of the heme B porphyrin ring is defined according to the Fischer nomenclature.</text>
</comment>
<keyword evidence="3 9" id="KW-0808">Transferase</keyword>
<dbReference type="GO" id="GO:0005886">
    <property type="term" value="C:plasma membrane"/>
    <property type="evidence" value="ECO:0007669"/>
    <property type="project" value="UniProtKB-SubCell"/>
</dbReference>
<evidence type="ECO:0000256" key="5">
    <source>
        <dbReference type="ARBA" id="ARBA00022989"/>
    </source>
</evidence>
<evidence type="ECO:0000256" key="4">
    <source>
        <dbReference type="ARBA" id="ARBA00022692"/>
    </source>
</evidence>
<keyword evidence="7 9" id="KW-0472">Membrane</keyword>
<keyword evidence="5 9" id="KW-1133">Transmembrane helix</keyword>
<evidence type="ECO:0000256" key="1">
    <source>
        <dbReference type="ARBA" id="ARBA00004141"/>
    </source>
</evidence>
<evidence type="ECO:0000256" key="6">
    <source>
        <dbReference type="ARBA" id="ARBA00023133"/>
    </source>
</evidence>
<feature type="transmembrane region" description="Helical" evidence="9">
    <location>
        <begin position="105"/>
        <end position="124"/>
    </location>
</feature>
<dbReference type="EC" id="2.5.1.141" evidence="9"/>
<dbReference type="AlphaFoldDB" id="A0A1D7TIB2"/>
<dbReference type="InterPro" id="IPR006369">
    <property type="entry name" value="Protohaem_IX_farnesylTrfase"/>
</dbReference>
<dbReference type="PANTHER" id="PTHR43448:SF2">
    <property type="entry name" value="PROTOHEME IX FARNESYLTRANSFERASE, MITOCHONDRIAL"/>
    <property type="match status" value="1"/>
</dbReference>
<evidence type="ECO:0000256" key="8">
    <source>
        <dbReference type="ARBA" id="ARBA00047690"/>
    </source>
</evidence>
<dbReference type="PATRIC" id="fig|1193502.14.peg.947"/>
<feature type="transmembrane region" description="Helical" evidence="9">
    <location>
        <begin position="205"/>
        <end position="224"/>
    </location>
</feature>
<dbReference type="Pfam" id="PF01040">
    <property type="entry name" value="UbiA"/>
    <property type="match status" value="1"/>
</dbReference>
<reference evidence="11" key="1">
    <citation type="submission" date="2016-08" db="EMBL/GenBank/DDBJ databases">
        <title>Complete genome sequence of the organohalide-respiring Epsilonproteobacterium Sulfurospirillum halorespirans.</title>
        <authorList>
            <person name="Goris T."/>
            <person name="Zimmermann J."/>
            <person name="Schenz B."/>
            <person name="Lemos M."/>
            <person name="Hackermueller J."/>
            <person name="Diekert G."/>
        </authorList>
    </citation>
    <scope>NUCLEOTIDE SEQUENCE [LARGE SCALE GENOMIC DNA]</scope>
    <source>
        <strain>DSM 13726</strain>
        <strain evidence="11">PCE-M2</strain>
    </source>
</reference>
<keyword evidence="6 9" id="KW-0350">Heme biosynthesis</keyword>
<name>A0A1D7TIB2_9BACT</name>
<dbReference type="HAMAP" id="MF_00154">
    <property type="entry name" value="CyoE_CtaB"/>
    <property type="match status" value="1"/>
</dbReference>
<comment type="catalytic activity">
    <reaction evidence="8 9">
        <text>heme b + (2E,6E)-farnesyl diphosphate + H2O = Fe(II)-heme o + diphosphate</text>
        <dbReference type="Rhea" id="RHEA:28070"/>
        <dbReference type="ChEBI" id="CHEBI:15377"/>
        <dbReference type="ChEBI" id="CHEBI:33019"/>
        <dbReference type="ChEBI" id="CHEBI:60344"/>
        <dbReference type="ChEBI" id="CHEBI:60530"/>
        <dbReference type="ChEBI" id="CHEBI:175763"/>
        <dbReference type="EC" id="2.5.1.141"/>
    </reaction>
</comment>
<dbReference type="EMBL" id="CP017111">
    <property type="protein sequence ID" value="AOO64721.1"/>
    <property type="molecule type" value="Genomic_DNA"/>
</dbReference>
<accession>A0A1D7TIB2</accession>
<comment type="function">
    <text evidence="9">Converts heme B (protoheme IX) to heme O by substitution of the vinyl group on carbon 2 of heme B porphyrin ring with a hydroxyethyl farnesyl side group.</text>
</comment>
<comment type="similarity">
    <text evidence="9">Belongs to the UbiA prenyltransferase family. Protoheme IX farnesyltransferase subfamily.</text>
</comment>
<evidence type="ECO:0000256" key="9">
    <source>
        <dbReference type="HAMAP-Rule" id="MF_00154"/>
    </source>
</evidence>
<keyword evidence="11" id="KW-1185">Reference proteome</keyword>
<feature type="transmembrane region" description="Helical" evidence="9">
    <location>
        <begin position="36"/>
        <end position="56"/>
    </location>
</feature>
<dbReference type="RefSeq" id="WP_069477580.1">
    <property type="nucleotide sequence ID" value="NZ_CP017111.1"/>
</dbReference>
<protein>
    <recommendedName>
        <fullName evidence="9">Protoheme IX farnesyltransferase</fullName>
        <ecNumber evidence="9">2.5.1.141</ecNumber>
    </recommendedName>
    <alternativeName>
        <fullName evidence="9">Heme B farnesyltransferase</fullName>
    </alternativeName>
    <alternativeName>
        <fullName evidence="9">Heme O synthase</fullName>
    </alternativeName>
</protein>
<comment type="pathway">
    <text evidence="9">Porphyrin-containing compound metabolism; heme O biosynthesis; heme O from protoheme: step 1/1.</text>
</comment>
<feature type="transmembrane region" description="Helical" evidence="9">
    <location>
        <begin position="129"/>
        <end position="147"/>
    </location>
</feature>
<keyword evidence="4 9" id="KW-0812">Transmembrane</keyword>
<evidence type="ECO:0000313" key="11">
    <source>
        <dbReference type="Proteomes" id="UP000094609"/>
    </source>
</evidence>
<dbReference type="GO" id="GO:0008495">
    <property type="term" value="F:protoheme IX farnesyltransferase activity"/>
    <property type="evidence" value="ECO:0007669"/>
    <property type="project" value="UniProtKB-UniRule"/>
</dbReference>
<dbReference type="KEGG" id="shal:SHALO_0940"/>
<keyword evidence="2 9" id="KW-1003">Cell membrane</keyword>
<comment type="subcellular location">
    <subcellularLocation>
        <location evidence="9">Cell membrane</location>
        <topology evidence="9">Multi-pass membrane protein</topology>
    </subcellularLocation>
    <subcellularLocation>
        <location evidence="1">Membrane</location>
        <topology evidence="1">Multi-pass membrane protein</topology>
    </subcellularLocation>
</comment>
<dbReference type="Gene3D" id="1.10.357.140">
    <property type="entry name" value="UbiA prenyltransferase"/>
    <property type="match status" value="1"/>
</dbReference>
<evidence type="ECO:0000256" key="7">
    <source>
        <dbReference type="ARBA" id="ARBA00023136"/>
    </source>
</evidence>
<feature type="transmembrane region" description="Helical" evidence="9">
    <location>
        <begin position="12"/>
        <end position="30"/>
    </location>
</feature>
<proteinExistence type="inferred from homology"/>
<dbReference type="UniPathway" id="UPA00834">
    <property type="reaction ID" value="UER00712"/>
</dbReference>
<evidence type="ECO:0000256" key="2">
    <source>
        <dbReference type="ARBA" id="ARBA00022475"/>
    </source>
</evidence>
<dbReference type="STRING" id="1193502.SHALO_0940"/>
<evidence type="ECO:0000256" key="3">
    <source>
        <dbReference type="ARBA" id="ARBA00022679"/>
    </source>
</evidence>
<organism evidence="10 11">
    <name type="scientific">Sulfurospirillum halorespirans DSM 13726</name>
    <dbReference type="NCBI Taxonomy" id="1193502"/>
    <lineage>
        <taxon>Bacteria</taxon>
        <taxon>Pseudomonadati</taxon>
        <taxon>Campylobacterota</taxon>
        <taxon>Epsilonproteobacteria</taxon>
        <taxon>Campylobacterales</taxon>
        <taxon>Sulfurospirillaceae</taxon>
        <taxon>Sulfurospirillum</taxon>
    </lineage>
</organism>
<dbReference type="Proteomes" id="UP000094609">
    <property type="component" value="Chromosome"/>
</dbReference>
<gene>
    <name evidence="9" type="primary">ctaB</name>
    <name evidence="10" type="ORF">SHALO_0940</name>
</gene>
<dbReference type="PANTHER" id="PTHR43448">
    <property type="entry name" value="PROTOHEME IX FARNESYLTRANSFERASE, MITOCHONDRIAL"/>
    <property type="match status" value="1"/>
</dbReference>
<feature type="transmembrane region" description="Helical" evidence="9">
    <location>
        <begin position="262"/>
        <end position="279"/>
    </location>
</feature>
<feature type="transmembrane region" description="Helical" evidence="9">
    <location>
        <begin position="230"/>
        <end position="250"/>
    </location>
</feature>
<dbReference type="GO" id="GO:0048034">
    <property type="term" value="P:heme O biosynthetic process"/>
    <property type="evidence" value="ECO:0007669"/>
    <property type="project" value="UniProtKB-UniRule"/>
</dbReference>
<feature type="transmembrane region" description="Helical" evidence="9">
    <location>
        <begin position="77"/>
        <end position="99"/>
    </location>
</feature>